<feature type="compositionally biased region" description="Low complexity" evidence="3">
    <location>
        <begin position="672"/>
        <end position="687"/>
    </location>
</feature>
<protein>
    <submittedName>
        <fullName evidence="5">Adenylate-forming reductase Nps10</fullName>
    </submittedName>
</protein>
<dbReference type="InterPro" id="IPR051414">
    <property type="entry name" value="Adenylate-forming_Reductase"/>
</dbReference>
<dbReference type="PANTHER" id="PTHR43439:SF2">
    <property type="entry name" value="ENZYME, PUTATIVE (JCVI)-RELATED"/>
    <property type="match status" value="1"/>
</dbReference>
<dbReference type="AlphaFoldDB" id="A0A8T9BRL9"/>
<proteinExistence type="predicted"/>
<dbReference type="GO" id="GO:0031177">
    <property type="term" value="F:phosphopantetheine binding"/>
    <property type="evidence" value="ECO:0007669"/>
    <property type="project" value="InterPro"/>
</dbReference>
<dbReference type="InterPro" id="IPR009081">
    <property type="entry name" value="PP-bd_ACP"/>
</dbReference>
<keyword evidence="2" id="KW-0597">Phosphoprotein</keyword>
<dbReference type="Proteomes" id="UP000469559">
    <property type="component" value="Unassembled WGS sequence"/>
</dbReference>
<accession>A0A8T9BRL9</accession>
<feature type="compositionally biased region" description="Polar residues" evidence="3">
    <location>
        <begin position="712"/>
        <end position="723"/>
    </location>
</feature>
<dbReference type="InterPro" id="IPR020806">
    <property type="entry name" value="PKS_PP-bd"/>
</dbReference>
<dbReference type="Pfam" id="PF23562">
    <property type="entry name" value="AMP-binding_C_3"/>
    <property type="match status" value="1"/>
</dbReference>
<dbReference type="InterPro" id="IPR042099">
    <property type="entry name" value="ANL_N_sf"/>
</dbReference>
<dbReference type="Gene3D" id="3.40.50.12780">
    <property type="entry name" value="N-terminal domain of ligase-like"/>
    <property type="match status" value="1"/>
</dbReference>
<keyword evidence="6" id="KW-1185">Reference proteome</keyword>
<gene>
    <name evidence="5" type="primary">nps10_2</name>
    <name evidence="5" type="ORF">LARI1_G003305</name>
</gene>
<keyword evidence="1" id="KW-0596">Phosphopantetheine</keyword>
<dbReference type="SUPFAM" id="SSF51735">
    <property type="entry name" value="NAD(P)-binding Rossmann-fold domains"/>
    <property type="match status" value="1"/>
</dbReference>
<dbReference type="InterPro" id="IPR036736">
    <property type="entry name" value="ACP-like_sf"/>
</dbReference>
<dbReference type="Pfam" id="PF00550">
    <property type="entry name" value="PP-binding"/>
    <property type="match status" value="1"/>
</dbReference>
<dbReference type="PROSITE" id="PS50075">
    <property type="entry name" value="CARRIER"/>
    <property type="match status" value="1"/>
</dbReference>
<name>A0A8T9BRL9_9HELO</name>
<dbReference type="SUPFAM" id="SSF47336">
    <property type="entry name" value="ACP-like"/>
    <property type="match status" value="1"/>
</dbReference>
<sequence length="1143" mass="125459">MTPMLLDPPLPVEASSKCVRTCSDPSVVPSEKVSQRIRELWWLHGHPHSKRYSNPKLVSLGALVRHDGVIYKGQKAFLYPITAEATTPYKSMTWDEFDRVTESIALSYARQLENELEGANSTGKQPTVALLGAGKTIGYFCTQLALQKLGVRVLLLAESNALSALHYLLETCQALVVITDSKNTGTDTNGVRKLHMIETLPPNPTTKFSEVDAVKFQDFEDVWERHSFIIHSSGSTGMPKPIMHTNRSMMLIARMYRLFPEFSVDNWFLLFPLYHIAGVAIALSNLPNGQILSFPPLAWPPSSSSIFAAWKTLSSMGYPVECAHCAPTLIENMYEYITENGGDFTPLSSLKVLQPGGAVLSDNILKALTSNGVNVKTTYGSTEIGPPLRPMPHTRENPNCYSFRNLYPDNPLIQMEEVGKGVYECIIYKGFDLAADLWQDKPDDEPYRTNDLFIQDPPGSGNFTLQGRKDDILVHSNGENTSAGPLQLDIQSSSELIHKVLALGHSKPCVSLLVEVHEDYDPESKSTQNIIWEEIQQINTRYPSHSQVTKPMIYYLPKGSTLPVTPKGNVRRKEAERIYSSQIDQLYADPLFTASSSSEPLAEHIRAILSTLTSTPASEIQAWTSFYSLGIDSRLALSLRASLSTHLNRPISLSSIFENPSIEKLVSYLTPSSSTATSSNPNRSSASDKATETTKRILSKLESEFKSWPPRCSNSDSSAPNPTRENETVLLTGASGSLGTALLQTLSSSPRIGKIYAMVRGPNHTSKLAQSLKQKGMDPSILKPAAEGGSGKIEVLNFSMQDPLLGLEVEKYAEVAREVTVVLANAWKMDFNMGVEEFEADCLRCTMSLLRLCHASAAHARFCFTSSISTCMGPASPSIIPESPIGPDPAVALPTGYAQIERITQTASLSLSSLTPKIPTTILRTGQLCASTLTSAWPRTEMWPILFATSLHPAMRAIPSFPGKSVDWIPVDVAAAVITDLLTTSPFTYKGKGKDGEGDEDKEEMQRYQVHNIVNPRPVPWSSVIPMLIHQSPSSTSSSTSPTTTPPPLQTIPLTTWVTKLSHLSTLSPEIPGLKLLQFFENMASSSSGGKEGEEREETRIFQTEKTRILSSALRDCEAFNEGLLRGCFGVWREEEGGLGGFE</sequence>
<feature type="domain" description="Carrier" evidence="4">
    <location>
        <begin position="596"/>
        <end position="673"/>
    </location>
</feature>
<dbReference type="EMBL" id="QGMF01000045">
    <property type="protein sequence ID" value="TVY20662.1"/>
    <property type="molecule type" value="Genomic_DNA"/>
</dbReference>
<dbReference type="InterPro" id="IPR000873">
    <property type="entry name" value="AMP-dep_synth/lig_dom"/>
</dbReference>
<feature type="compositionally biased region" description="Low complexity" evidence="3">
    <location>
        <begin position="1032"/>
        <end position="1043"/>
    </location>
</feature>
<organism evidence="5 6">
    <name type="scientific">Lachnellula arida</name>
    <dbReference type="NCBI Taxonomy" id="1316785"/>
    <lineage>
        <taxon>Eukaryota</taxon>
        <taxon>Fungi</taxon>
        <taxon>Dikarya</taxon>
        <taxon>Ascomycota</taxon>
        <taxon>Pezizomycotina</taxon>
        <taxon>Leotiomycetes</taxon>
        <taxon>Helotiales</taxon>
        <taxon>Lachnaceae</taxon>
        <taxon>Lachnellula</taxon>
    </lineage>
</organism>
<reference evidence="5 6" key="1">
    <citation type="submission" date="2018-05" db="EMBL/GenBank/DDBJ databases">
        <title>Whole genome sequencing for identification of molecular markers to develop diagnostic detection tools for the regulated plant pathogen Lachnellula willkommii.</title>
        <authorList>
            <person name="Giroux E."/>
            <person name="Bilodeau G."/>
        </authorList>
    </citation>
    <scope>NUCLEOTIDE SEQUENCE [LARGE SCALE GENOMIC DNA]</scope>
    <source>
        <strain evidence="5 6">CBS 203.66</strain>
    </source>
</reference>
<dbReference type="Pfam" id="PF07993">
    <property type="entry name" value="NAD_binding_4"/>
    <property type="match status" value="1"/>
</dbReference>
<dbReference type="Gene3D" id="1.10.1200.10">
    <property type="entry name" value="ACP-like"/>
    <property type="match status" value="1"/>
</dbReference>
<dbReference type="InterPro" id="IPR036291">
    <property type="entry name" value="NAD(P)-bd_dom_sf"/>
</dbReference>
<evidence type="ECO:0000256" key="1">
    <source>
        <dbReference type="ARBA" id="ARBA00022450"/>
    </source>
</evidence>
<dbReference type="OrthoDB" id="429813at2759"/>
<dbReference type="InterPro" id="IPR013120">
    <property type="entry name" value="FAR_NAD-bd"/>
</dbReference>
<evidence type="ECO:0000313" key="5">
    <source>
        <dbReference type="EMBL" id="TVY20662.1"/>
    </source>
</evidence>
<dbReference type="PROSITE" id="PS00455">
    <property type="entry name" value="AMP_BINDING"/>
    <property type="match status" value="1"/>
</dbReference>
<comment type="caution">
    <text evidence="5">The sequence shown here is derived from an EMBL/GenBank/DDBJ whole genome shotgun (WGS) entry which is preliminary data.</text>
</comment>
<evidence type="ECO:0000259" key="4">
    <source>
        <dbReference type="PROSITE" id="PS50075"/>
    </source>
</evidence>
<feature type="region of interest" description="Disordered" evidence="3">
    <location>
        <begin position="706"/>
        <end position="725"/>
    </location>
</feature>
<evidence type="ECO:0000256" key="3">
    <source>
        <dbReference type="SAM" id="MobiDB-lite"/>
    </source>
</evidence>
<feature type="region of interest" description="Disordered" evidence="3">
    <location>
        <begin position="1032"/>
        <end position="1051"/>
    </location>
</feature>
<dbReference type="Pfam" id="PF00501">
    <property type="entry name" value="AMP-binding"/>
    <property type="match status" value="1"/>
</dbReference>
<dbReference type="SMART" id="SM00823">
    <property type="entry name" value="PKS_PP"/>
    <property type="match status" value="1"/>
</dbReference>
<evidence type="ECO:0000313" key="6">
    <source>
        <dbReference type="Proteomes" id="UP000469559"/>
    </source>
</evidence>
<dbReference type="PANTHER" id="PTHR43439">
    <property type="entry name" value="PHENYLACETATE-COENZYME A LIGASE"/>
    <property type="match status" value="1"/>
</dbReference>
<dbReference type="InterPro" id="IPR020845">
    <property type="entry name" value="AMP-binding_CS"/>
</dbReference>
<dbReference type="SUPFAM" id="SSF56801">
    <property type="entry name" value="Acetyl-CoA synthetase-like"/>
    <property type="match status" value="1"/>
</dbReference>
<dbReference type="Gene3D" id="3.40.50.720">
    <property type="entry name" value="NAD(P)-binding Rossmann-like Domain"/>
    <property type="match status" value="1"/>
</dbReference>
<evidence type="ECO:0000256" key="2">
    <source>
        <dbReference type="ARBA" id="ARBA00022553"/>
    </source>
</evidence>
<feature type="region of interest" description="Disordered" evidence="3">
    <location>
        <begin position="672"/>
        <end position="693"/>
    </location>
</feature>